<keyword evidence="3" id="KW-1185">Reference proteome</keyword>
<dbReference type="Gene3D" id="2.170.16.10">
    <property type="entry name" value="Hedgehog/Intein (Hint) domain"/>
    <property type="match status" value="1"/>
</dbReference>
<dbReference type="EMBL" id="JADFFK010000001">
    <property type="protein sequence ID" value="MBE9635496.1"/>
    <property type="molecule type" value="Genomic_DNA"/>
</dbReference>
<evidence type="ECO:0000313" key="3">
    <source>
        <dbReference type="Proteomes" id="UP000607796"/>
    </source>
</evidence>
<dbReference type="PROSITE" id="PS50817">
    <property type="entry name" value="INTEIN_N_TER"/>
    <property type="match status" value="1"/>
</dbReference>
<name>A0ABR9WW34_9RHOB</name>
<gene>
    <name evidence="2" type="ORF">IQ782_01455</name>
</gene>
<dbReference type="InterPro" id="IPR003587">
    <property type="entry name" value="Hint_dom_N"/>
</dbReference>
<dbReference type="SMART" id="SM00306">
    <property type="entry name" value="HintN"/>
    <property type="match status" value="1"/>
</dbReference>
<dbReference type="Proteomes" id="UP000607796">
    <property type="component" value="Unassembled WGS sequence"/>
</dbReference>
<evidence type="ECO:0000259" key="1">
    <source>
        <dbReference type="SMART" id="SM00306"/>
    </source>
</evidence>
<evidence type="ECO:0000313" key="2">
    <source>
        <dbReference type="EMBL" id="MBE9635496.1"/>
    </source>
</evidence>
<dbReference type="Pfam" id="PF13403">
    <property type="entry name" value="Hint_2"/>
    <property type="match status" value="1"/>
</dbReference>
<accession>A0ABR9WW34</accession>
<sequence>MADLFLNWASLGAFGTTLADTSTGGTSTSVDAGGVTVGISFSAQDAGAEAFTVNHDGYVPEGSTVDPNSHLKLFGEGGDGGSVSATSSTVFDFSSSNALYADEVQNLSFILNDVDGGAGSDLGDLGGDSTSTAGGVDFQDNITILAYDAEGNPVEVTLTSLGSTSTSGGTATGEDVTSFADEDGTVLVSIAGPVSRIEVVYGNGGDSTQGVLISDMSFSTIDAEDSDPIAEDDSAETDEDVAVTIDVLANDSDPEGEPLTVVSAEVTGGEGSVVINGDGTLTFTPAEDFTGDAEITYTIEDPAGNSATGHVAVAVSPVNGDPVAEDDLVTTANNTPVTLDPTLNDSDPDGDTLTVTGVGEASSGTVTLNADGTVTYAPNPGHSGPDSFTYTIDDGNGGTDTGTIVVKTGIPTTPTEGGNTPPDAVDDLYHTTGTSTATFDPTLNDSDADGDALSITSIGTPTNGTATLNEDGTVSYTAEEGFEGYDSFAYTIEDGQGGYDTAYVTVEVMPCFTPGTLIATPQGERLVEDLKVGDRVITRDNGIQEIRWVGRKELTGFELARQPHLRPVLIQKGALGKNLPEHDLLVSPNHRVLVANDRTAFYFDEREVLAAAKHLTGLPGVDEVETMGVAYIHFMFDQHEVVLSNGAWTESFQPGDYTLKGIGDEQREEIFALFPELEHAEGLQAYGAARRSLKKHEAQLLIG</sequence>
<dbReference type="InterPro" id="IPR036844">
    <property type="entry name" value="Hint_dom_sf"/>
</dbReference>
<dbReference type="Pfam" id="PF17963">
    <property type="entry name" value="Big_9"/>
    <property type="match status" value="3"/>
</dbReference>
<organism evidence="2 3">
    <name type="scientific">Salipiger mangrovisoli</name>
    <dbReference type="NCBI Taxonomy" id="2865933"/>
    <lineage>
        <taxon>Bacteria</taxon>
        <taxon>Pseudomonadati</taxon>
        <taxon>Pseudomonadota</taxon>
        <taxon>Alphaproteobacteria</taxon>
        <taxon>Rhodobacterales</taxon>
        <taxon>Roseobacteraceae</taxon>
        <taxon>Salipiger</taxon>
    </lineage>
</organism>
<dbReference type="PANTHER" id="PTHR34720:SF9">
    <property type="entry name" value="BLR4714 PROTEIN"/>
    <property type="match status" value="1"/>
</dbReference>
<dbReference type="NCBIfam" id="NF012211">
    <property type="entry name" value="tand_rpt_95"/>
    <property type="match status" value="3"/>
</dbReference>
<dbReference type="RefSeq" id="WP_194132828.1">
    <property type="nucleotide sequence ID" value="NZ_JADFFK010000001.1"/>
</dbReference>
<proteinExistence type="predicted"/>
<dbReference type="Gene3D" id="2.60.40.2810">
    <property type="match status" value="3"/>
</dbReference>
<dbReference type="InterPro" id="IPR028992">
    <property type="entry name" value="Hedgehog/Intein_dom"/>
</dbReference>
<comment type="caution">
    <text evidence="2">The sequence shown here is derived from an EMBL/GenBank/DDBJ whole genome shotgun (WGS) entry which is preliminary data.</text>
</comment>
<dbReference type="PANTHER" id="PTHR34720">
    <property type="entry name" value="MICROCYSTIN DEPENDENT PROTEIN"/>
    <property type="match status" value="1"/>
</dbReference>
<reference evidence="2 3" key="1">
    <citation type="journal article" date="2021" name="Int. J. Syst. Evol. Microbiol.">
        <title>Salipiger mangrovisoli sp. nov., isolated from mangrove soil and the proposal for the reclassification of Paraphaeobacter pallidus as Salipiger pallidus comb. nov.</title>
        <authorList>
            <person name="Du J."/>
            <person name="Liu Y."/>
            <person name="Pei T."/>
            <person name="Deng M.R."/>
            <person name="Zhu H."/>
        </authorList>
    </citation>
    <scope>NUCLEOTIDE SEQUENCE [LARGE SCALE GENOMIC DNA]</scope>
    <source>
        <strain evidence="2 3">6D45A</strain>
    </source>
</reference>
<dbReference type="InterPro" id="IPR006141">
    <property type="entry name" value="Intein_N"/>
</dbReference>
<dbReference type="SUPFAM" id="SSF51294">
    <property type="entry name" value="Hedgehog/intein (Hint) domain"/>
    <property type="match status" value="1"/>
</dbReference>
<feature type="domain" description="Hint" evidence="1">
    <location>
        <begin position="509"/>
        <end position="613"/>
    </location>
</feature>
<protein>
    <submittedName>
        <fullName evidence="2">Tandem-95 repeat protein</fullName>
    </submittedName>
</protein>